<comment type="function">
    <text evidence="3">DNA-dependent ATPase and ATP-dependent 5'-3' DNA helicase. Has no activity on blunt DNA or DNA with 3'-overhangs, requires at least 10 bases of 5'-ssDNA for helicase activity.</text>
</comment>
<evidence type="ECO:0000259" key="4">
    <source>
        <dbReference type="SMART" id="SM00278"/>
    </source>
</evidence>
<dbReference type="InterPro" id="IPR027417">
    <property type="entry name" value="P-loop_NTPase"/>
</dbReference>
<dbReference type="Pfam" id="PF18335">
    <property type="entry name" value="SH3_13"/>
    <property type="match status" value="1"/>
</dbReference>
<reference evidence="7" key="1">
    <citation type="submission" date="2016-10" db="EMBL/GenBank/DDBJ databases">
        <authorList>
            <person name="Varghese N."/>
            <person name="Submissions S."/>
        </authorList>
    </citation>
    <scope>NUCLEOTIDE SEQUENCE [LARGE SCALE GENOMIC DNA]</scope>
    <source>
        <strain evidence="7">VPI 5359</strain>
    </source>
</reference>
<gene>
    <name evidence="3" type="primary">recD2</name>
    <name evidence="6" type="ORF">SAMN04488579_1307</name>
</gene>
<feature type="domain" description="Helix-hairpin-helix DNA-binding motif class 1" evidence="4">
    <location>
        <begin position="81"/>
        <end position="102"/>
    </location>
</feature>
<dbReference type="InterPro" id="IPR003593">
    <property type="entry name" value="AAA+_ATPase"/>
</dbReference>
<keyword evidence="7" id="KW-1185">Reference proteome</keyword>
<dbReference type="GO" id="GO:0003677">
    <property type="term" value="F:DNA binding"/>
    <property type="evidence" value="ECO:0007669"/>
    <property type="project" value="UniProtKB-UniRule"/>
</dbReference>
<organism evidence="6 7">
    <name type="scientific">Eubacterium barkeri</name>
    <name type="common">Clostridium barkeri</name>
    <dbReference type="NCBI Taxonomy" id="1528"/>
    <lineage>
        <taxon>Bacteria</taxon>
        <taxon>Bacillati</taxon>
        <taxon>Bacillota</taxon>
        <taxon>Clostridia</taxon>
        <taxon>Eubacteriales</taxon>
        <taxon>Eubacteriaceae</taxon>
        <taxon>Eubacterium</taxon>
    </lineage>
</organism>
<keyword evidence="3" id="KW-0378">Hydrolase</keyword>
<dbReference type="CDD" id="cd18809">
    <property type="entry name" value="SF1_C_RecD"/>
    <property type="match status" value="1"/>
</dbReference>
<dbReference type="GO" id="GO:0006310">
    <property type="term" value="P:DNA recombination"/>
    <property type="evidence" value="ECO:0007669"/>
    <property type="project" value="InterPro"/>
</dbReference>
<dbReference type="InterPro" id="IPR050534">
    <property type="entry name" value="Coronavir_polyprotein_1ab"/>
</dbReference>
<dbReference type="GO" id="GO:0017116">
    <property type="term" value="F:single-stranded DNA helicase activity"/>
    <property type="evidence" value="ECO:0007669"/>
    <property type="project" value="TreeGrafter"/>
</dbReference>
<dbReference type="Gene3D" id="1.10.150.20">
    <property type="entry name" value="5' to 3' exonuclease, C-terminal subdomain"/>
    <property type="match status" value="1"/>
</dbReference>
<dbReference type="GO" id="GO:0009338">
    <property type="term" value="C:exodeoxyribonuclease V complex"/>
    <property type="evidence" value="ECO:0007669"/>
    <property type="project" value="TreeGrafter"/>
</dbReference>
<dbReference type="PANTHER" id="PTHR43788:SF6">
    <property type="entry name" value="DNA HELICASE B"/>
    <property type="match status" value="1"/>
</dbReference>
<evidence type="ECO:0000313" key="6">
    <source>
        <dbReference type="EMBL" id="SDY39083.1"/>
    </source>
</evidence>
<comment type="catalytic activity">
    <reaction evidence="3">
        <text>ATP + H2O = ADP + phosphate + H(+)</text>
        <dbReference type="Rhea" id="RHEA:13065"/>
        <dbReference type="ChEBI" id="CHEBI:15377"/>
        <dbReference type="ChEBI" id="CHEBI:15378"/>
        <dbReference type="ChEBI" id="CHEBI:30616"/>
        <dbReference type="ChEBI" id="CHEBI:43474"/>
        <dbReference type="ChEBI" id="CHEBI:456216"/>
        <dbReference type="EC" id="5.6.2.3"/>
    </reaction>
</comment>
<dbReference type="InterPro" id="IPR029493">
    <property type="entry name" value="RecD2-like_HHH"/>
</dbReference>
<dbReference type="PANTHER" id="PTHR43788">
    <property type="entry name" value="DNA2/NAM7 HELICASE FAMILY MEMBER"/>
    <property type="match status" value="1"/>
</dbReference>
<dbReference type="Gene3D" id="3.40.50.300">
    <property type="entry name" value="P-loop containing nucleotide triphosphate hydrolases"/>
    <property type="match status" value="2"/>
</dbReference>
<feature type="binding site" evidence="3">
    <location>
        <begin position="349"/>
        <end position="353"/>
    </location>
    <ligand>
        <name>ATP</name>
        <dbReference type="ChEBI" id="CHEBI:30616"/>
    </ligand>
</feature>
<dbReference type="SMART" id="SM00382">
    <property type="entry name" value="AAA"/>
    <property type="match status" value="1"/>
</dbReference>
<dbReference type="CDD" id="cd17933">
    <property type="entry name" value="DEXSc_RecD-like"/>
    <property type="match status" value="1"/>
</dbReference>
<evidence type="ECO:0000256" key="3">
    <source>
        <dbReference type="HAMAP-Rule" id="MF_01488"/>
    </source>
</evidence>
<dbReference type="GO" id="GO:0006281">
    <property type="term" value="P:DNA repair"/>
    <property type="evidence" value="ECO:0007669"/>
    <property type="project" value="InterPro"/>
</dbReference>
<dbReference type="STRING" id="1528.SAMN04488579_1307"/>
<keyword evidence="3" id="KW-0413">Isomerase</keyword>
<dbReference type="Gene3D" id="1.10.10.2220">
    <property type="match status" value="1"/>
</dbReference>
<dbReference type="InterPro" id="IPR003583">
    <property type="entry name" value="Hlx-hairpin-Hlx_DNA-bd_motif"/>
</dbReference>
<feature type="domain" description="Helix-hairpin-helix DNA-binding motif class 1" evidence="4">
    <location>
        <begin position="180"/>
        <end position="199"/>
    </location>
</feature>
<name>A0A1H3JGH2_EUBBA</name>
<dbReference type="Pfam" id="PF14520">
    <property type="entry name" value="HHH_5"/>
    <property type="match status" value="1"/>
</dbReference>
<dbReference type="InterPro" id="IPR041451">
    <property type="entry name" value="RecD2_SH13"/>
</dbReference>
<dbReference type="Pfam" id="PF23139">
    <property type="entry name" value="OB_YrrC"/>
    <property type="match status" value="1"/>
</dbReference>
<dbReference type="GO" id="GO:0005524">
    <property type="term" value="F:ATP binding"/>
    <property type="evidence" value="ECO:0007669"/>
    <property type="project" value="UniProtKB-UniRule"/>
</dbReference>
<dbReference type="InterPro" id="IPR055446">
    <property type="entry name" value="RecD2_N_OB"/>
</dbReference>
<proteinExistence type="inferred from homology"/>
<keyword evidence="3" id="KW-0347">Helicase</keyword>
<dbReference type="InterPro" id="IPR010994">
    <property type="entry name" value="RuvA_2-like"/>
</dbReference>
<sequence length="741" mass="80033">MEELKGSLEHVVFHNEKNGYTVADFDIDGQLVTVVGTIEEPREGEYLKLRGTWAEHPTFGEQFKMMQYSIDTPSTEGGVIRYLSSGLLPGVGEKTAQAIVAHFGVGAIEILDRDPNRLTEVAGIGAKTLEKIIEAYADQREVREVVLALQEYGISTTYAMKLYKVYGQNTVKVLFADPYQIIKDVPGIGFKIADGIASQLGVTADNPKRIAASITQSLRECYASGNTYMDKGELIDTSARVLGLELWDDSALGTIGDQVEEMTLAGDLKLDFIGEAEAYYPMMLFEAEDTLALDFARMARYEHDALDADWGALVEQYAQGVGIVLDPSQRDALMTALDCGVTIITGGPGTGKTTIVSGLIDILTGRGLSVVLAAPTGRAAKRMAEATGEEARTIHRLLEYEPTGEDGPLRFARDEDNPLSEDVVIVDEASMVDTLLMASLTRALSPGTKLILVGDVDQLPSVGPGQVLTDLIESQVVPVVRLTAIHRQAKGSAIALAAQSINGGYLPEVGGDGHSDLVYLSRQSTGQVLETILGLVGGGAGDGTVSGAPQIITPMKKGPLGTIALNAALQKALNPAAPEKNERALGNLIFREGDKVMQIKNDYKLKWQDQKTTEFGEGIFNGDIGVITRIDTSGKTLRVHMDDDKVVDYPFDGLVALAHAYAMTIHKSQGSEFSQVILPLISGSPSFLTRKLLYTAITRAKDKLYLVGPWPNLVRMVRSDHDAKRRTGLKSRILTYTDLGI</sequence>
<evidence type="ECO:0000313" key="7">
    <source>
        <dbReference type="Proteomes" id="UP000199652"/>
    </source>
</evidence>
<dbReference type="HAMAP" id="MF_01488">
    <property type="entry name" value="RecD2"/>
    <property type="match status" value="1"/>
</dbReference>
<evidence type="ECO:0000256" key="2">
    <source>
        <dbReference type="ARBA" id="ARBA00022840"/>
    </source>
</evidence>
<dbReference type="InterPro" id="IPR027785">
    <property type="entry name" value="UvrD-like_helicase_C"/>
</dbReference>
<dbReference type="EC" id="5.6.2.3" evidence="3"/>
<dbReference type="Pfam" id="PF13604">
    <property type="entry name" value="AAA_30"/>
    <property type="match status" value="1"/>
</dbReference>
<dbReference type="SUPFAM" id="SSF47781">
    <property type="entry name" value="RuvA domain 2-like"/>
    <property type="match status" value="1"/>
</dbReference>
<keyword evidence="2 3" id="KW-0067">ATP-binding</keyword>
<comment type="similarity">
    <text evidence="3">Belongs to the RecD family. RecD2 subfamily.</text>
</comment>
<dbReference type="AlphaFoldDB" id="A0A1H3JGH2"/>
<dbReference type="Pfam" id="PF14490">
    <property type="entry name" value="HHH_RecD2"/>
    <property type="match status" value="1"/>
</dbReference>
<dbReference type="Gene3D" id="2.30.30.940">
    <property type="match status" value="1"/>
</dbReference>
<dbReference type="Pfam" id="PF13538">
    <property type="entry name" value="UvrD_C_2"/>
    <property type="match status" value="1"/>
</dbReference>
<evidence type="ECO:0000256" key="1">
    <source>
        <dbReference type="ARBA" id="ARBA00022741"/>
    </source>
</evidence>
<dbReference type="SMART" id="SM00278">
    <property type="entry name" value="HhH1"/>
    <property type="match status" value="3"/>
</dbReference>
<dbReference type="GO" id="GO:0016887">
    <property type="term" value="F:ATP hydrolysis activity"/>
    <property type="evidence" value="ECO:0007669"/>
    <property type="project" value="RHEA"/>
</dbReference>
<dbReference type="Proteomes" id="UP000199652">
    <property type="component" value="Unassembled WGS sequence"/>
</dbReference>
<evidence type="ECO:0000259" key="5">
    <source>
        <dbReference type="SMART" id="SM00382"/>
    </source>
</evidence>
<dbReference type="RefSeq" id="WP_090247042.1">
    <property type="nucleotide sequence ID" value="NZ_FNOU01000030.1"/>
</dbReference>
<dbReference type="GO" id="GO:0043139">
    <property type="term" value="F:5'-3' DNA helicase activity"/>
    <property type="evidence" value="ECO:0007669"/>
    <property type="project" value="UniProtKB-UniRule"/>
</dbReference>
<feature type="domain" description="Helix-hairpin-helix DNA-binding motif class 1" evidence="4">
    <location>
        <begin position="116"/>
        <end position="135"/>
    </location>
</feature>
<dbReference type="EMBL" id="FNOU01000030">
    <property type="protein sequence ID" value="SDY39083.1"/>
    <property type="molecule type" value="Genomic_DNA"/>
</dbReference>
<keyword evidence="1 3" id="KW-0547">Nucleotide-binding</keyword>
<feature type="domain" description="AAA+ ATPase" evidence="5">
    <location>
        <begin position="338"/>
        <end position="483"/>
    </location>
</feature>
<dbReference type="NCBIfam" id="TIGR01448">
    <property type="entry name" value="recD_rel"/>
    <property type="match status" value="1"/>
</dbReference>
<keyword evidence="3" id="KW-0238">DNA-binding</keyword>
<protein>
    <recommendedName>
        <fullName evidence="3">ATP-dependent RecD2 DNA helicase</fullName>
        <ecNumber evidence="3">5.6.2.3</ecNumber>
    </recommendedName>
    <alternativeName>
        <fullName evidence="3">DNA 5'-3' helicase subunit RecD2</fullName>
    </alternativeName>
</protein>
<accession>A0A1H3JGH2</accession>
<dbReference type="OrthoDB" id="9803432at2"/>
<dbReference type="InterPro" id="IPR006345">
    <property type="entry name" value="RecD2"/>
</dbReference>
<dbReference type="SUPFAM" id="SSF52540">
    <property type="entry name" value="P-loop containing nucleoside triphosphate hydrolases"/>
    <property type="match status" value="1"/>
</dbReference>